<dbReference type="PANTHER" id="PTHR32133:SF386">
    <property type="entry name" value="F-BOX DOMAIN-CONTAINING PROTEIN"/>
    <property type="match status" value="1"/>
</dbReference>
<dbReference type="OrthoDB" id="696320at2759"/>
<dbReference type="EMBL" id="RWGY01000007">
    <property type="protein sequence ID" value="TVU40485.1"/>
    <property type="molecule type" value="Genomic_DNA"/>
</dbReference>
<dbReference type="AlphaFoldDB" id="A0A5J9VXX5"/>
<organism evidence="1 2">
    <name type="scientific">Eragrostis curvula</name>
    <name type="common">weeping love grass</name>
    <dbReference type="NCBI Taxonomy" id="38414"/>
    <lineage>
        <taxon>Eukaryota</taxon>
        <taxon>Viridiplantae</taxon>
        <taxon>Streptophyta</taxon>
        <taxon>Embryophyta</taxon>
        <taxon>Tracheophyta</taxon>
        <taxon>Spermatophyta</taxon>
        <taxon>Magnoliopsida</taxon>
        <taxon>Liliopsida</taxon>
        <taxon>Poales</taxon>
        <taxon>Poaceae</taxon>
        <taxon>PACMAD clade</taxon>
        <taxon>Chloridoideae</taxon>
        <taxon>Eragrostideae</taxon>
        <taxon>Eragrostidinae</taxon>
        <taxon>Eragrostis</taxon>
    </lineage>
</organism>
<gene>
    <name evidence="1" type="ORF">EJB05_13951</name>
</gene>
<accession>A0A5J9VXX5</accession>
<dbReference type="Gramene" id="TVU40485">
    <property type="protein sequence ID" value="TVU40485"/>
    <property type="gene ID" value="EJB05_13951"/>
</dbReference>
<dbReference type="PANTHER" id="PTHR32133">
    <property type="entry name" value="OS07G0120400 PROTEIN"/>
    <property type="match status" value="1"/>
</dbReference>
<feature type="non-terminal residue" evidence="1">
    <location>
        <position position="1"/>
    </location>
</feature>
<proteinExistence type="predicted"/>
<evidence type="ECO:0000313" key="2">
    <source>
        <dbReference type="Proteomes" id="UP000324897"/>
    </source>
</evidence>
<name>A0A5J9VXX5_9POAL</name>
<reference evidence="1 2" key="1">
    <citation type="journal article" date="2019" name="Sci. Rep.">
        <title>A high-quality genome of Eragrostis curvula grass provides insights into Poaceae evolution and supports new strategies to enhance forage quality.</title>
        <authorList>
            <person name="Carballo J."/>
            <person name="Santos B.A.C.M."/>
            <person name="Zappacosta D."/>
            <person name="Garbus I."/>
            <person name="Selva J.P."/>
            <person name="Gallo C.A."/>
            <person name="Diaz A."/>
            <person name="Albertini E."/>
            <person name="Caccamo M."/>
            <person name="Echenique V."/>
        </authorList>
    </citation>
    <scope>NUCLEOTIDE SEQUENCE [LARGE SCALE GENOMIC DNA]</scope>
    <source>
        <strain evidence="2">cv. Victoria</strain>
        <tissue evidence="1">Leaf</tissue>
    </source>
</reference>
<keyword evidence="2" id="KW-1185">Reference proteome</keyword>
<comment type="caution">
    <text evidence="1">The sequence shown here is derived from an EMBL/GenBank/DDBJ whole genome shotgun (WGS) entry which is preliminary data.</text>
</comment>
<protein>
    <submittedName>
        <fullName evidence="1">Uncharacterized protein</fullName>
    </submittedName>
</protein>
<sequence length="101" mass="10943">MWSTPAIVWDPITNVETELPSLPEAKNCHGFNGSVLCGNTNTCDHLDCNGGPFLVILMVTKALDIFVYTYSSETSVWSELASGRHVGIDLTQYLIGPKGPS</sequence>
<dbReference type="Proteomes" id="UP000324897">
    <property type="component" value="Chromosome 4"/>
</dbReference>
<evidence type="ECO:0000313" key="1">
    <source>
        <dbReference type="EMBL" id="TVU40485.1"/>
    </source>
</evidence>